<feature type="domain" description="VOC" evidence="1">
    <location>
        <begin position="8"/>
        <end position="133"/>
    </location>
</feature>
<sequence length="167" mass="18541">MSAFEVLGLDHLVLRVRQPMRMLDFYCRVLGCQLEREVAELGLYQLRAGSQLIDLVDIQGPLGGDGQVPDQCKANLDHFCLLIAPFEVEALYQYLAKNAVIYERASQRFGAQGEGLSVYVYDPEGNQVELKGASDMGSAPAPLIVQSYKMLSVPFKSNVVFFHLVPD</sequence>
<accession>A0A1Y0CXC9</accession>
<keyword evidence="3" id="KW-1185">Reference proteome</keyword>
<evidence type="ECO:0000313" key="3">
    <source>
        <dbReference type="Proteomes" id="UP000243793"/>
    </source>
</evidence>
<dbReference type="RefSeq" id="WP_086963833.1">
    <property type="nucleotide sequence ID" value="NZ_CP021376.1"/>
</dbReference>
<dbReference type="Gene3D" id="3.10.180.10">
    <property type="entry name" value="2,3-Dihydroxybiphenyl 1,2-Dioxygenase, domain 1"/>
    <property type="match status" value="1"/>
</dbReference>
<dbReference type="EMBL" id="CP021376">
    <property type="protein sequence ID" value="ART79962.1"/>
    <property type="molecule type" value="Genomic_DNA"/>
</dbReference>
<dbReference type="Pfam" id="PF00903">
    <property type="entry name" value="Glyoxalase"/>
    <property type="match status" value="1"/>
</dbReference>
<evidence type="ECO:0000313" key="2">
    <source>
        <dbReference type="EMBL" id="ART79962.1"/>
    </source>
</evidence>
<dbReference type="KEGG" id="ocm:CBP12_07225"/>
<dbReference type="OrthoDB" id="9812656at2"/>
<evidence type="ECO:0000259" key="1">
    <source>
        <dbReference type="PROSITE" id="PS51819"/>
    </source>
</evidence>
<dbReference type="InterPro" id="IPR029068">
    <property type="entry name" value="Glyas_Bleomycin-R_OHBP_Dase"/>
</dbReference>
<dbReference type="SUPFAM" id="SSF54593">
    <property type="entry name" value="Glyoxalase/Bleomycin resistance protein/Dihydroxybiphenyl dioxygenase"/>
    <property type="match status" value="1"/>
</dbReference>
<gene>
    <name evidence="2" type="ORF">CBP12_07225</name>
</gene>
<dbReference type="InterPro" id="IPR004360">
    <property type="entry name" value="Glyas_Fos-R_dOase_dom"/>
</dbReference>
<organism evidence="2 3">
    <name type="scientific">Oceanisphaera avium</name>
    <dbReference type="NCBI Taxonomy" id="1903694"/>
    <lineage>
        <taxon>Bacteria</taxon>
        <taxon>Pseudomonadati</taxon>
        <taxon>Pseudomonadota</taxon>
        <taxon>Gammaproteobacteria</taxon>
        <taxon>Aeromonadales</taxon>
        <taxon>Aeromonadaceae</taxon>
        <taxon>Oceanisphaera</taxon>
    </lineage>
</organism>
<dbReference type="AlphaFoldDB" id="A0A1Y0CXC9"/>
<reference evidence="3" key="1">
    <citation type="submission" date="2017-05" db="EMBL/GenBank/DDBJ databases">
        <authorList>
            <person name="Sung H."/>
        </authorList>
    </citation>
    <scope>NUCLEOTIDE SEQUENCE [LARGE SCALE GENOMIC DNA]</scope>
    <source>
        <strain evidence="3">AMac2203</strain>
    </source>
</reference>
<name>A0A1Y0CXC9_9GAMM</name>
<protein>
    <submittedName>
        <fullName evidence="2">VOC family virulence protein</fullName>
    </submittedName>
</protein>
<dbReference type="PANTHER" id="PTHR21366:SF14">
    <property type="entry name" value="GLYOXALASE DOMAIN-CONTAINING PROTEIN 5"/>
    <property type="match status" value="1"/>
</dbReference>
<dbReference type="PANTHER" id="PTHR21366">
    <property type="entry name" value="GLYOXALASE FAMILY PROTEIN"/>
    <property type="match status" value="1"/>
</dbReference>
<dbReference type="InterPro" id="IPR037523">
    <property type="entry name" value="VOC_core"/>
</dbReference>
<dbReference type="PROSITE" id="PS51819">
    <property type="entry name" value="VOC"/>
    <property type="match status" value="1"/>
</dbReference>
<dbReference type="InterPro" id="IPR050383">
    <property type="entry name" value="GlyoxalaseI/FosfomycinResist"/>
</dbReference>
<proteinExistence type="predicted"/>
<dbReference type="Proteomes" id="UP000243793">
    <property type="component" value="Chromosome"/>
</dbReference>